<evidence type="ECO:0000256" key="1">
    <source>
        <dbReference type="SAM" id="Phobius"/>
    </source>
</evidence>
<name>A0AAD7IKK5_9AGAR</name>
<reference evidence="2" key="1">
    <citation type="submission" date="2023-03" db="EMBL/GenBank/DDBJ databases">
        <title>Massive genome expansion in bonnet fungi (Mycena s.s.) driven by repeated elements and novel gene families across ecological guilds.</title>
        <authorList>
            <consortium name="Lawrence Berkeley National Laboratory"/>
            <person name="Harder C.B."/>
            <person name="Miyauchi S."/>
            <person name="Viragh M."/>
            <person name="Kuo A."/>
            <person name="Thoen E."/>
            <person name="Andreopoulos B."/>
            <person name="Lu D."/>
            <person name="Skrede I."/>
            <person name="Drula E."/>
            <person name="Henrissat B."/>
            <person name="Morin E."/>
            <person name="Kohler A."/>
            <person name="Barry K."/>
            <person name="LaButti K."/>
            <person name="Morin E."/>
            <person name="Salamov A."/>
            <person name="Lipzen A."/>
            <person name="Mereny Z."/>
            <person name="Hegedus B."/>
            <person name="Baldrian P."/>
            <person name="Stursova M."/>
            <person name="Weitz H."/>
            <person name="Taylor A."/>
            <person name="Grigoriev I.V."/>
            <person name="Nagy L.G."/>
            <person name="Martin F."/>
            <person name="Kauserud H."/>
        </authorList>
    </citation>
    <scope>NUCLEOTIDE SEQUENCE</scope>
    <source>
        <strain evidence="2">CBHHK182m</strain>
    </source>
</reference>
<accession>A0AAD7IKK5</accession>
<sequence>MSSPAGTPPFGSIIDVKLLYGPLLIGVFFNMILFGVLLGQMMTYFQSPRRDALWIRILVYYVLFVECSNTALDIAYMYQPLVLEYGAIPDKLPTVFITQPLCVILISFPIQLFFTYRVHALTGIVSIPIAFAVLACISCGGGLWTMSRVVGAQQWSKVPRAYNAAVLWLVSRLVRSCCSPYMLSKKLLLPPRLHPSDAHAPTPPSNPVSSRPLQETYMHLPRGALEPLPHRTILAVQHIPSNASAPSAPHDCACSDPVDDALSSHTVIGGTLSSSPIVSILLAVSPDSSKTRIRRQYEGIRRE</sequence>
<dbReference type="PANTHER" id="PTHR40465:SF1">
    <property type="entry name" value="DUF6534 DOMAIN-CONTAINING PROTEIN"/>
    <property type="match status" value="1"/>
</dbReference>
<evidence type="ECO:0000313" key="3">
    <source>
        <dbReference type="Proteomes" id="UP001215598"/>
    </source>
</evidence>
<organism evidence="2 3">
    <name type="scientific">Mycena metata</name>
    <dbReference type="NCBI Taxonomy" id="1033252"/>
    <lineage>
        <taxon>Eukaryota</taxon>
        <taxon>Fungi</taxon>
        <taxon>Dikarya</taxon>
        <taxon>Basidiomycota</taxon>
        <taxon>Agaricomycotina</taxon>
        <taxon>Agaricomycetes</taxon>
        <taxon>Agaricomycetidae</taxon>
        <taxon>Agaricales</taxon>
        <taxon>Marasmiineae</taxon>
        <taxon>Mycenaceae</taxon>
        <taxon>Mycena</taxon>
    </lineage>
</organism>
<feature type="transmembrane region" description="Helical" evidence="1">
    <location>
        <begin position="121"/>
        <end position="144"/>
    </location>
</feature>
<comment type="caution">
    <text evidence="2">The sequence shown here is derived from an EMBL/GenBank/DDBJ whole genome shotgun (WGS) entry which is preliminary data.</text>
</comment>
<feature type="transmembrane region" description="Helical" evidence="1">
    <location>
        <begin position="57"/>
        <end position="76"/>
    </location>
</feature>
<keyword evidence="1" id="KW-0472">Membrane</keyword>
<keyword evidence="1" id="KW-0812">Transmembrane</keyword>
<keyword evidence="1" id="KW-1133">Transmembrane helix</keyword>
<evidence type="ECO:0000313" key="2">
    <source>
        <dbReference type="EMBL" id="KAJ7745346.1"/>
    </source>
</evidence>
<feature type="transmembrane region" description="Helical" evidence="1">
    <location>
        <begin position="96"/>
        <end position="114"/>
    </location>
</feature>
<feature type="transmembrane region" description="Helical" evidence="1">
    <location>
        <begin position="20"/>
        <end position="45"/>
    </location>
</feature>
<dbReference type="PANTHER" id="PTHR40465">
    <property type="entry name" value="CHROMOSOME 1, WHOLE GENOME SHOTGUN SEQUENCE"/>
    <property type="match status" value="1"/>
</dbReference>
<protein>
    <submittedName>
        <fullName evidence="2">Uncharacterized protein</fullName>
    </submittedName>
</protein>
<dbReference type="AlphaFoldDB" id="A0AAD7IKK5"/>
<gene>
    <name evidence="2" type="ORF">B0H16DRAFT_1889424</name>
</gene>
<proteinExistence type="predicted"/>
<keyword evidence="3" id="KW-1185">Reference proteome</keyword>
<dbReference type="EMBL" id="JARKIB010000083">
    <property type="protein sequence ID" value="KAJ7745346.1"/>
    <property type="molecule type" value="Genomic_DNA"/>
</dbReference>
<dbReference type="Proteomes" id="UP001215598">
    <property type="component" value="Unassembled WGS sequence"/>
</dbReference>